<dbReference type="SUPFAM" id="SSF55073">
    <property type="entry name" value="Nucleotide cyclase"/>
    <property type="match status" value="1"/>
</dbReference>
<dbReference type="Pfam" id="PF00990">
    <property type="entry name" value="GGDEF"/>
    <property type="match status" value="1"/>
</dbReference>
<dbReference type="PANTHER" id="PTHR33121:SF70">
    <property type="entry name" value="SIGNALING PROTEIN YKOW"/>
    <property type="match status" value="1"/>
</dbReference>
<evidence type="ECO:0000259" key="1">
    <source>
        <dbReference type="PROSITE" id="PS50887"/>
    </source>
</evidence>
<dbReference type="GO" id="GO:0071111">
    <property type="term" value="F:cyclic-guanylate-specific phosphodiesterase activity"/>
    <property type="evidence" value="ECO:0007669"/>
    <property type="project" value="InterPro"/>
</dbReference>
<dbReference type="PROSITE" id="PS50887">
    <property type="entry name" value="GGDEF"/>
    <property type="match status" value="1"/>
</dbReference>
<dbReference type="InterPro" id="IPR029787">
    <property type="entry name" value="Nucleotide_cyclase"/>
</dbReference>
<feature type="domain" description="GGDEF" evidence="1">
    <location>
        <begin position="27"/>
        <end position="160"/>
    </location>
</feature>
<dbReference type="InterPro" id="IPR050706">
    <property type="entry name" value="Cyclic-di-GMP_PDE-like"/>
</dbReference>
<organism evidence="2 3">
    <name type="scientific">Piscinibacter aquaticus</name>
    <dbReference type="NCBI Taxonomy" id="392597"/>
    <lineage>
        <taxon>Bacteria</taxon>
        <taxon>Pseudomonadati</taxon>
        <taxon>Pseudomonadota</taxon>
        <taxon>Betaproteobacteria</taxon>
        <taxon>Burkholderiales</taxon>
        <taxon>Sphaerotilaceae</taxon>
        <taxon>Piscinibacter</taxon>
    </lineage>
</organism>
<evidence type="ECO:0000313" key="3">
    <source>
        <dbReference type="Proteomes" id="UP000321832"/>
    </source>
</evidence>
<dbReference type="InterPro" id="IPR000160">
    <property type="entry name" value="GGDEF_dom"/>
</dbReference>
<evidence type="ECO:0000313" key="2">
    <source>
        <dbReference type="EMBL" id="TXC65828.1"/>
    </source>
</evidence>
<dbReference type="InterPro" id="IPR043128">
    <property type="entry name" value="Rev_trsase/Diguanyl_cyclase"/>
</dbReference>
<dbReference type="AlphaFoldDB" id="A0A5C6U241"/>
<dbReference type="Proteomes" id="UP000321832">
    <property type="component" value="Unassembled WGS sequence"/>
</dbReference>
<name>A0A5C6U241_9BURK</name>
<dbReference type="EMBL" id="VOPW01000001">
    <property type="protein sequence ID" value="TXC65828.1"/>
    <property type="molecule type" value="Genomic_DNA"/>
</dbReference>
<reference evidence="2 3" key="1">
    <citation type="submission" date="2019-08" db="EMBL/GenBank/DDBJ databases">
        <authorList>
            <person name="Khan S.A."/>
            <person name="Jeon C.O."/>
            <person name="Jeong S.E."/>
        </authorList>
    </citation>
    <scope>NUCLEOTIDE SEQUENCE [LARGE SCALE GENOMIC DNA]</scope>
    <source>
        <strain evidence="3">IMCC1728</strain>
    </source>
</reference>
<sequence length="161" mass="16644">MATGLPHRQQLVEHMSHLIALRERQPAPMAILVLRIEGIETAAARLGHEAANVLRRKIAVRLRAGVRASDVVASLGDDSYAVLLAALLAPGDAAHVGAKLLTQLRKPFQVAGQEVSVSAALGIALHLRDGAQPEALLARASALAAAAPAEGRLTGTAANDG</sequence>
<dbReference type="NCBIfam" id="TIGR00254">
    <property type="entry name" value="GGDEF"/>
    <property type="match status" value="1"/>
</dbReference>
<gene>
    <name evidence="2" type="ORF">FSC37_06710</name>
</gene>
<keyword evidence="3" id="KW-1185">Reference proteome</keyword>
<dbReference type="PANTHER" id="PTHR33121">
    <property type="entry name" value="CYCLIC DI-GMP PHOSPHODIESTERASE PDEF"/>
    <property type="match status" value="1"/>
</dbReference>
<dbReference type="SMART" id="SM00267">
    <property type="entry name" value="GGDEF"/>
    <property type="match status" value="1"/>
</dbReference>
<comment type="caution">
    <text evidence="2">The sequence shown here is derived from an EMBL/GenBank/DDBJ whole genome shotgun (WGS) entry which is preliminary data.</text>
</comment>
<protein>
    <submittedName>
        <fullName evidence="2">GGDEF domain-containing protein</fullName>
    </submittedName>
</protein>
<dbReference type="Gene3D" id="3.30.70.270">
    <property type="match status" value="1"/>
</dbReference>
<proteinExistence type="predicted"/>
<accession>A0A5C6U241</accession>